<organism evidence="1 2">
    <name type="scientific">Racocetra persica</name>
    <dbReference type="NCBI Taxonomy" id="160502"/>
    <lineage>
        <taxon>Eukaryota</taxon>
        <taxon>Fungi</taxon>
        <taxon>Fungi incertae sedis</taxon>
        <taxon>Mucoromycota</taxon>
        <taxon>Glomeromycotina</taxon>
        <taxon>Glomeromycetes</taxon>
        <taxon>Diversisporales</taxon>
        <taxon>Gigasporaceae</taxon>
        <taxon>Racocetra</taxon>
    </lineage>
</organism>
<sequence>QSINQSTMKHFVLTFFHIFAKNSDNDSANLLLWKRHLKELESIAISDRVHRKKLGEPKTRYQRNQKNIKLASGSSRSKSFDVDSKSKRSKDGEKNSYKETKRRKIDDENVEIPSPRAVTPLPPQTPEYQMFSSSSLTTRWENDEETDSDETDTDGIDTDKRDPKNLTFDEYVDGDGGRIDGDYEETPDYNDDEANVEAERDKQGSREQMEATFWKVRRRYPL</sequence>
<dbReference type="EMBL" id="CAJVQC010090842">
    <property type="protein sequence ID" value="CAG8825639.1"/>
    <property type="molecule type" value="Genomic_DNA"/>
</dbReference>
<protein>
    <submittedName>
        <fullName evidence="1">6941_t:CDS:1</fullName>
    </submittedName>
</protein>
<dbReference type="Proteomes" id="UP000789920">
    <property type="component" value="Unassembled WGS sequence"/>
</dbReference>
<accession>A0ACA9S795</accession>
<feature type="non-terminal residue" evidence="1">
    <location>
        <position position="1"/>
    </location>
</feature>
<gene>
    <name evidence="1" type="ORF">RPERSI_LOCUS26539</name>
</gene>
<name>A0ACA9S795_9GLOM</name>
<evidence type="ECO:0000313" key="1">
    <source>
        <dbReference type="EMBL" id="CAG8825639.1"/>
    </source>
</evidence>
<proteinExistence type="predicted"/>
<evidence type="ECO:0000313" key="2">
    <source>
        <dbReference type="Proteomes" id="UP000789920"/>
    </source>
</evidence>
<keyword evidence="2" id="KW-1185">Reference proteome</keyword>
<feature type="non-terminal residue" evidence="1">
    <location>
        <position position="222"/>
    </location>
</feature>
<reference evidence="1" key="1">
    <citation type="submission" date="2021-06" db="EMBL/GenBank/DDBJ databases">
        <authorList>
            <person name="Kallberg Y."/>
            <person name="Tangrot J."/>
            <person name="Rosling A."/>
        </authorList>
    </citation>
    <scope>NUCLEOTIDE SEQUENCE</scope>
    <source>
        <strain evidence="1">MA461A</strain>
    </source>
</reference>
<comment type="caution">
    <text evidence="1">The sequence shown here is derived from an EMBL/GenBank/DDBJ whole genome shotgun (WGS) entry which is preliminary data.</text>
</comment>